<dbReference type="RefSeq" id="WP_410520603.1">
    <property type="nucleotide sequence ID" value="NZ_CAWVOK010000026.1"/>
</dbReference>
<comment type="similarity">
    <text evidence="1 4">Belongs to the universal ribosomal protein uS11 family.</text>
</comment>
<evidence type="ECO:0000313" key="6">
    <source>
        <dbReference type="Proteomes" id="UP001314181"/>
    </source>
</evidence>
<evidence type="ECO:0000256" key="3">
    <source>
        <dbReference type="ARBA" id="ARBA00023274"/>
    </source>
</evidence>
<dbReference type="NCBIfam" id="NF003698">
    <property type="entry name" value="PRK05309.1"/>
    <property type="match status" value="1"/>
</dbReference>
<dbReference type="HAMAP" id="MF_01310">
    <property type="entry name" value="Ribosomal_uS11"/>
    <property type="match status" value="1"/>
</dbReference>
<protein>
    <recommendedName>
        <fullName evidence="4">Small ribosomal subunit protein uS11</fullName>
    </recommendedName>
</protein>
<evidence type="ECO:0000256" key="1">
    <source>
        <dbReference type="ARBA" id="ARBA00006194"/>
    </source>
</evidence>
<dbReference type="EMBL" id="CAWVOK010000026">
    <property type="protein sequence ID" value="CAK8163265.1"/>
    <property type="molecule type" value="Genomic_DNA"/>
</dbReference>
<proteinExistence type="inferred from homology"/>
<comment type="caution">
    <text evidence="5">The sequence shown here is derived from an EMBL/GenBank/DDBJ whole genome shotgun (WGS) entry which is preliminary data.</text>
</comment>
<sequence length="131" mass="13966">MATANSIANKKKKKNKTCAAAGVVHVLSTFNNSIITITDVQGNVIAWCSAGMSGFKGARKSTAYAAQVAVGKVAQMVHDMGMKTVTVIVRGPGSGREAAIRAVHGYFDILAVKYEVLMPFNGCRPPKRRRV</sequence>
<evidence type="ECO:0000313" key="5">
    <source>
        <dbReference type="EMBL" id="CAK8163265.1"/>
    </source>
</evidence>
<dbReference type="PIRSF" id="PIRSF002131">
    <property type="entry name" value="Ribosomal_S11"/>
    <property type="match status" value="1"/>
</dbReference>
<keyword evidence="6" id="KW-1185">Reference proteome</keyword>
<reference evidence="5 6" key="1">
    <citation type="submission" date="2024-01" db="EMBL/GenBank/DDBJ databases">
        <authorList>
            <person name="Kunselman E."/>
        </authorList>
    </citation>
    <scope>NUCLEOTIDE SEQUENCE [LARGE SCALE GENOMIC DNA]</scope>
    <source>
        <strain evidence="5">2 abalone samples</strain>
    </source>
</reference>
<keyword evidence="2 4" id="KW-0689">Ribosomal protein</keyword>
<accession>A0ABM9N8J7</accession>
<dbReference type="PANTHER" id="PTHR11759">
    <property type="entry name" value="40S RIBOSOMAL PROTEIN S14/30S RIBOSOMAL PROTEIN S11"/>
    <property type="match status" value="1"/>
</dbReference>
<dbReference type="Proteomes" id="UP001314181">
    <property type="component" value="Unassembled WGS sequence"/>
</dbReference>
<keyword evidence="3 4" id="KW-0687">Ribonucleoprotein</keyword>
<dbReference type="Gene3D" id="3.30.420.80">
    <property type="entry name" value="Ribosomal protein S11"/>
    <property type="match status" value="1"/>
</dbReference>
<keyword evidence="4" id="KW-0699">rRNA-binding</keyword>
<dbReference type="InterPro" id="IPR036967">
    <property type="entry name" value="Ribosomal_uS11_sf"/>
</dbReference>
<gene>
    <name evidence="4 5" type="primary">rpsK</name>
    <name evidence="5" type="ORF">CAXC1_330025</name>
</gene>
<dbReference type="InterPro" id="IPR001971">
    <property type="entry name" value="Ribosomal_uS11"/>
</dbReference>
<evidence type="ECO:0000256" key="2">
    <source>
        <dbReference type="ARBA" id="ARBA00022980"/>
    </source>
</evidence>
<dbReference type="Pfam" id="PF00411">
    <property type="entry name" value="Ribosomal_S11"/>
    <property type="match status" value="1"/>
</dbReference>
<comment type="function">
    <text evidence="4">Located on the platform of the 30S subunit, it bridges several disparate RNA helices of the 16S rRNA. Forms part of the Shine-Dalgarno cleft in the 70S ribosome.</text>
</comment>
<evidence type="ECO:0000256" key="4">
    <source>
        <dbReference type="HAMAP-Rule" id="MF_01310"/>
    </source>
</evidence>
<dbReference type="SUPFAM" id="SSF53137">
    <property type="entry name" value="Translational machinery components"/>
    <property type="match status" value="1"/>
</dbReference>
<comment type="subunit">
    <text evidence="4">Part of the 30S ribosomal subunit. Interacts with proteins S7 and S18. Binds to IF-3.</text>
</comment>
<organism evidence="5 6">
    <name type="scientific">Candidatus Xenohaliotis californiensis</name>
    <dbReference type="NCBI Taxonomy" id="84677"/>
    <lineage>
        <taxon>Bacteria</taxon>
        <taxon>Pseudomonadati</taxon>
        <taxon>Pseudomonadota</taxon>
        <taxon>Alphaproteobacteria</taxon>
        <taxon>Rickettsiales</taxon>
        <taxon>Anaplasmataceae</taxon>
        <taxon>Candidatus Xenohaliotis</taxon>
    </lineage>
</organism>
<keyword evidence="4" id="KW-0694">RNA-binding</keyword>
<name>A0ABM9N8J7_9RICK</name>